<dbReference type="InterPro" id="IPR036390">
    <property type="entry name" value="WH_DNA-bd_sf"/>
</dbReference>
<evidence type="ECO:0000256" key="3">
    <source>
        <dbReference type="ARBA" id="ARBA00023163"/>
    </source>
</evidence>
<dbReference type="CDD" id="cd07377">
    <property type="entry name" value="WHTH_GntR"/>
    <property type="match status" value="1"/>
</dbReference>
<evidence type="ECO:0000313" key="5">
    <source>
        <dbReference type="EMBL" id="MBO3739479.1"/>
    </source>
</evidence>
<organism evidence="5 6">
    <name type="scientific">Actinoplanes flavus</name>
    <dbReference type="NCBI Taxonomy" id="2820290"/>
    <lineage>
        <taxon>Bacteria</taxon>
        <taxon>Bacillati</taxon>
        <taxon>Actinomycetota</taxon>
        <taxon>Actinomycetes</taxon>
        <taxon>Micromonosporales</taxon>
        <taxon>Micromonosporaceae</taxon>
        <taxon>Actinoplanes</taxon>
    </lineage>
</organism>
<dbReference type="EMBL" id="JAGFNS010000011">
    <property type="protein sequence ID" value="MBO3739479.1"/>
    <property type="molecule type" value="Genomic_DNA"/>
</dbReference>
<dbReference type="SMART" id="SM00345">
    <property type="entry name" value="HTH_GNTR"/>
    <property type="match status" value="1"/>
</dbReference>
<dbReference type="InterPro" id="IPR036388">
    <property type="entry name" value="WH-like_DNA-bd_sf"/>
</dbReference>
<accession>A0ABS3UKZ4</accession>
<name>A0ABS3UKZ4_9ACTN</name>
<dbReference type="PRINTS" id="PR00035">
    <property type="entry name" value="HTHGNTR"/>
</dbReference>
<dbReference type="Gene3D" id="1.10.10.10">
    <property type="entry name" value="Winged helix-like DNA-binding domain superfamily/Winged helix DNA-binding domain"/>
    <property type="match status" value="1"/>
</dbReference>
<dbReference type="Proteomes" id="UP000679690">
    <property type="component" value="Unassembled WGS sequence"/>
</dbReference>
<reference evidence="5 6" key="1">
    <citation type="submission" date="2021-03" db="EMBL/GenBank/DDBJ databases">
        <title>Actinoplanes flavus sp. nov., a novel actinomycete isolated from Coconut Palm rhizosphere soil.</title>
        <authorList>
            <person name="Luo X."/>
        </authorList>
    </citation>
    <scope>NUCLEOTIDE SEQUENCE [LARGE SCALE GENOMIC DNA]</scope>
    <source>
        <strain evidence="5 6">NEAU-H7</strain>
    </source>
</reference>
<dbReference type="PROSITE" id="PS50949">
    <property type="entry name" value="HTH_GNTR"/>
    <property type="match status" value="1"/>
</dbReference>
<dbReference type="PANTHER" id="PTHR44846">
    <property type="entry name" value="MANNOSYL-D-GLYCERATE TRANSPORT/METABOLISM SYSTEM REPRESSOR MNGR-RELATED"/>
    <property type="match status" value="1"/>
</dbReference>
<dbReference type="RefSeq" id="WP_208468751.1">
    <property type="nucleotide sequence ID" value="NZ_JAGFNS010000011.1"/>
</dbReference>
<evidence type="ECO:0000313" key="6">
    <source>
        <dbReference type="Proteomes" id="UP000679690"/>
    </source>
</evidence>
<evidence type="ECO:0000256" key="1">
    <source>
        <dbReference type="ARBA" id="ARBA00023015"/>
    </source>
</evidence>
<keyword evidence="3" id="KW-0804">Transcription</keyword>
<dbReference type="PANTHER" id="PTHR44846:SF17">
    <property type="entry name" value="GNTR-FAMILY TRANSCRIPTIONAL REGULATOR"/>
    <property type="match status" value="1"/>
</dbReference>
<evidence type="ECO:0000256" key="2">
    <source>
        <dbReference type="ARBA" id="ARBA00023125"/>
    </source>
</evidence>
<protein>
    <submittedName>
        <fullName evidence="5">GntR family transcriptional regulator</fullName>
    </submittedName>
</protein>
<dbReference type="InterPro" id="IPR000524">
    <property type="entry name" value="Tscrpt_reg_HTH_GntR"/>
</dbReference>
<keyword evidence="1" id="KW-0805">Transcription regulation</keyword>
<dbReference type="SUPFAM" id="SSF46785">
    <property type="entry name" value="Winged helix' DNA-binding domain"/>
    <property type="match status" value="1"/>
</dbReference>
<sequence>MVPPRWSWLSVECDGQAVIDHEGPTPLYVQVADAIAARIDAGVLLPNRLIPSESQLVQEYGVARGTARKAIQLLRERGLVITVVGRGTYVTATNDGPTAAR</sequence>
<comment type="caution">
    <text evidence="5">The sequence shown here is derived from an EMBL/GenBank/DDBJ whole genome shotgun (WGS) entry which is preliminary data.</text>
</comment>
<dbReference type="Pfam" id="PF00392">
    <property type="entry name" value="GntR"/>
    <property type="match status" value="1"/>
</dbReference>
<dbReference type="InterPro" id="IPR050679">
    <property type="entry name" value="Bact_HTH_transcr_reg"/>
</dbReference>
<gene>
    <name evidence="5" type="ORF">J5X75_18355</name>
</gene>
<feature type="domain" description="HTH gntR-type" evidence="4">
    <location>
        <begin position="25"/>
        <end position="93"/>
    </location>
</feature>
<evidence type="ECO:0000259" key="4">
    <source>
        <dbReference type="PROSITE" id="PS50949"/>
    </source>
</evidence>
<keyword evidence="2" id="KW-0238">DNA-binding</keyword>
<proteinExistence type="predicted"/>
<keyword evidence="6" id="KW-1185">Reference proteome</keyword>